<dbReference type="Proteomes" id="UP001141327">
    <property type="component" value="Unassembled WGS sequence"/>
</dbReference>
<protein>
    <submittedName>
        <fullName evidence="1">Uncharacterized protein</fullName>
    </submittedName>
</protein>
<comment type="caution">
    <text evidence="1">The sequence shown here is derived from an EMBL/GenBank/DDBJ whole genome shotgun (WGS) entry which is preliminary data.</text>
</comment>
<proteinExistence type="predicted"/>
<organism evidence="1 2">
    <name type="scientific">Paratrimastix pyriformis</name>
    <dbReference type="NCBI Taxonomy" id="342808"/>
    <lineage>
        <taxon>Eukaryota</taxon>
        <taxon>Metamonada</taxon>
        <taxon>Preaxostyla</taxon>
        <taxon>Paratrimastigidae</taxon>
        <taxon>Paratrimastix</taxon>
    </lineage>
</organism>
<keyword evidence="2" id="KW-1185">Reference proteome</keyword>
<gene>
    <name evidence="1" type="ORF">PAPYR_3914</name>
</gene>
<reference evidence="1" key="1">
    <citation type="journal article" date="2022" name="bioRxiv">
        <title>Genomics of Preaxostyla Flagellates Illuminates Evolutionary Transitions and the Path Towards Mitochondrial Loss.</title>
        <authorList>
            <person name="Novak L.V.F."/>
            <person name="Treitli S.C."/>
            <person name="Pyrih J."/>
            <person name="Halakuc P."/>
            <person name="Pipaliya S.V."/>
            <person name="Vacek V."/>
            <person name="Brzon O."/>
            <person name="Soukal P."/>
            <person name="Eme L."/>
            <person name="Dacks J.B."/>
            <person name="Karnkowska A."/>
            <person name="Elias M."/>
            <person name="Hampl V."/>
        </authorList>
    </citation>
    <scope>NUCLEOTIDE SEQUENCE</scope>
    <source>
        <strain evidence="1">RCP-MX</strain>
    </source>
</reference>
<name>A0ABQ8UN14_9EUKA</name>
<sequence length="69" mass="7533">MRYETCAGTLEAGMPCRPNESQMTPRIITTSTITTSITTLWVPGHIDLGGSPLKIAKPVSVDCRHEFLT</sequence>
<evidence type="ECO:0000313" key="1">
    <source>
        <dbReference type="EMBL" id="KAJ4459862.1"/>
    </source>
</evidence>
<evidence type="ECO:0000313" key="2">
    <source>
        <dbReference type="Proteomes" id="UP001141327"/>
    </source>
</evidence>
<accession>A0ABQ8UN14</accession>
<dbReference type="EMBL" id="JAPMOS010000016">
    <property type="protein sequence ID" value="KAJ4459862.1"/>
    <property type="molecule type" value="Genomic_DNA"/>
</dbReference>